<reference evidence="1 2" key="1">
    <citation type="submission" date="2020-10" db="EMBL/GenBank/DDBJ databases">
        <title>The Coptis chinensis genome and diversification of protoberbering-type alkaloids.</title>
        <authorList>
            <person name="Wang B."/>
            <person name="Shu S."/>
            <person name="Song C."/>
            <person name="Liu Y."/>
        </authorList>
    </citation>
    <scope>NUCLEOTIDE SEQUENCE [LARGE SCALE GENOMIC DNA]</scope>
    <source>
        <strain evidence="1">HL-2020</strain>
        <tissue evidence="1">Leaf</tissue>
    </source>
</reference>
<organism evidence="1 2">
    <name type="scientific">Coptis chinensis</name>
    <dbReference type="NCBI Taxonomy" id="261450"/>
    <lineage>
        <taxon>Eukaryota</taxon>
        <taxon>Viridiplantae</taxon>
        <taxon>Streptophyta</taxon>
        <taxon>Embryophyta</taxon>
        <taxon>Tracheophyta</taxon>
        <taxon>Spermatophyta</taxon>
        <taxon>Magnoliopsida</taxon>
        <taxon>Ranunculales</taxon>
        <taxon>Ranunculaceae</taxon>
        <taxon>Coptidoideae</taxon>
        <taxon>Coptis</taxon>
    </lineage>
</organism>
<dbReference type="EMBL" id="JADFTS010000001">
    <property type="protein sequence ID" value="KAF9623355.1"/>
    <property type="molecule type" value="Genomic_DNA"/>
</dbReference>
<dbReference type="Proteomes" id="UP000631114">
    <property type="component" value="Unassembled WGS sequence"/>
</dbReference>
<evidence type="ECO:0000313" key="1">
    <source>
        <dbReference type="EMBL" id="KAF9623355.1"/>
    </source>
</evidence>
<dbReference type="PROSITE" id="PS01189">
    <property type="entry name" value="RIBOSOMAL_S12E"/>
    <property type="match status" value="1"/>
</dbReference>
<comment type="caution">
    <text evidence="1">The sequence shown here is derived from an EMBL/GenBank/DDBJ whole genome shotgun (WGS) entry which is preliminary data.</text>
</comment>
<dbReference type="Gene3D" id="3.30.1330.30">
    <property type="match status" value="1"/>
</dbReference>
<dbReference type="InterPro" id="IPR029064">
    <property type="entry name" value="Ribosomal_eL30-like_sf"/>
</dbReference>
<dbReference type="OrthoDB" id="1994762at2759"/>
<keyword evidence="2" id="KW-1185">Reference proteome</keyword>
<evidence type="ECO:0000313" key="2">
    <source>
        <dbReference type="Proteomes" id="UP000631114"/>
    </source>
</evidence>
<accession>A0A835IT32</accession>
<dbReference type="InterPro" id="IPR047860">
    <property type="entry name" value="Ribosomal_eS12_CS"/>
</dbReference>
<dbReference type="PANTHER" id="PTHR33156:SF59">
    <property type="entry name" value="PROTEIN NUCLEAR FUSION DEFECTIVE 6, CHLOROPLASTIC_MITOCHONDRIAL-LIKE"/>
    <property type="match status" value="1"/>
</dbReference>
<sequence>MSGEEGVPTETAAPVLSEPMDIMTALQLVLKRSLAHDGLARGIHEGHHQLTLMIISPLNHFPNCIKSRTLSIPTSRAKPSRKSNFQSPVELSCAVETLLPFHTAIATTSALLTSMLSVSRPGLGWLPEAT</sequence>
<name>A0A835IT32_9MAGN</name>
<proteinExistence type="predicted"/>
<dbReference type="InterPro" id="IPR043459">
    <property type="entry name" value="NFD6/NOXY2-like"/>
</dbReference>
<dbReference type="PANTHER" id="PTHR33156">
    <property type="entry name" value="OS02G0230000 PROTEIN"/>
    <property type="match status" value="1"/>
</dbReference>
<gene>
    <name evidence="1" type="ORF">IFM89_000844</name>
</gene>
<dbReference type="AlphaFoldDB" id="A0A835IT32"/>
<protein>
    <submittedName>
        <fullName evidence="1">Uncharacterized protein</fullName>
    </submittedName>
</protein>
<dbReference type="GO" id="GO:0005739">
    <property type="term" value="C:mitochondrion"/>
    <property type="evidence" value="ECO:0007669"/>
    <property type="project" value="TreeGrafter"/>
</dbReference>